<evidence type="ECO:0000313" key="14">
    <source>
        <dbReference type="Proteomes" id="UP001652661"/>
    </source>
</evidence>
<organism evidence="14 15">
    <name type="scientific">Drosophila kikkawai</name>
    <name type="common">Fruit fly</name>
    <dbReference type="NCBI Taxonomy" id="30033"/>
    <lineage>
        <taxon>Eukaryota</taxon>
        <taxon>Metazoa</taxon>
        <taxon>Ecdysozoa</taxon>
        <taxon>Arthropoda</taxon>
        <taxon>Hexapoda</taxon>
        <taxon>Insecta</taxon>
        <taxon>Pterygota</taxon>
        <taxon>Neoptera</taxon>
        <taxon>Endopterygota</taxon>
        <taxon>Diptera</taxon>
        <taxon>Brachycera</taxon>
        <taxon>Muscomorpha</taxon>
        <taxon>Ephydroidea</taxon>
        <taxon>Drosophilidae</taxon>
        <taxon>Drosophila</taxon>
        <taxon>Sophophora</taxon>
    </lineage>
</organism>
<keyword evidence="8 12" id="KW-1133">Transmembrane helix</keyword>
<feature type="region of interest" description="Disordered" evidence="13">
    <location>
        <begin position="419"/>
        <end position="485"/>
    </location>
</feature>
<keyword evidence="7" id="KW-0965">Cell junction</keyword>
<keyword evidence="11 12" id="KW-0407">Ion channel</keyword>
<evidence type="ECO:0000256" key="2">
    <source>
        <dbReference type="ARBA" id="ARBA00004651"/>
    </source>
</evidence>
<feature type="transmembrane region" description="Helical" evidence="12">
    <location>
        <begin position="329"/>
        <end position="353"/>
    </location>
</feature>
<evidence type="ECO:0000256" key="1">
    <source>
        <dbReference type="ARBA" id="ARBA00004610"/>
    </source>
</evidence>
<keyword evidence="3 12" id="KW-0813">Transport</keyword>
<dbReference type="Pfam" id="PF00876">
    <property type="entry name" value="Innexin"/>
    <property type="match status" value="1"/>
</dbReference>
<keyword evidence="10 12" id="KW-0472">Membrane</keyword>
<feature type="transmembrane region" description="Helical" evidence="12">
    <location>
        <begin position="247"/>
        <end position="268"/>
    </location>
</feature>
<feature type="compositionally biased region" description="Polar residues" evidence="13">
    <location>
        <begin position="443"/>
        <end position="456"/>
    </location>
</feature>
<sequence length="505" mass="58474">MPLSVHPEHPAETTHTLTLPNRDPPPKVRDMYAAVKPLSKYLRLKSVRIYDPIFTLHSKCTVVLLLTCTILLSAKQYFGEPILCISSEKQTEYVQSYCWTMGTYILPSESEVLGSGSSWDFSSYTGGDYNMSSLRALMAKNQYYARLLSIAEGVGPETRGVTKRLYLRYYQWVFMILLFQSVLFYSPSYLWKVWEGQRMKQLCCEVGDALILETTYRTRLKMLTKYFQAQFTPIHCCYSLKYAFCELLNFIISLLNFWLMDVVFNGFWHKYIHALAAIPVYDWNLWNMMTSRVFPKVAKCEMFTYGPSGTPNILDILCVLPLNILNEKIFALLYVWFLFIAMLAGINLCYRLLLFCCSELRLQLLRTHLRGMPKSHVREVLSTVGYGDWFVLMCVSINVNPSLFRDLFEQLYAKSKQSSSQDTEAPTTFPEQQQQQQPLHLRTSFQVHSKTEGSSSQHRHVGLDPMSDRHNNRRAEGMPTAPNIHLMAPNDEIISMDRFYHESQA</sequence>
<protein>
    <recommendedName>
        <fullName evidence="12">Innexin</fullName>
    </recommendedName>
</protein>
<dbReference type="PROSITE" id="PS51013">
    <property type="entry name" value="PANNEXIN"/>
    <property type="match status" value="1"/>
</dbReference>
<feature type="compositionally biased region" description="Basic and acidic residues" evidence="13">
    <location>
        <begin position="466"/>
        <end position="476"/>
    </location>
</feature>
<keyword evidence="5 12" id="KW-0812">Transmembrane</keyword>
<feature type="compositionally biased region" description="Polar residues" evidence="13">
    <location>
        <begin position="419"/>
        <end position="431"/>
    </location>
</feature>
<evidence type="ECO:0000256" key="4">
    <source>
        <dbReference type="ARBA" id="ARBA00022475"/>
    </source>
</evidence>
<comment type="function">
    <text evidence="12">Structural component of the gap junctions.</text>
</comment>
<evidence type="ECO:0000256" key="11">
    <source>
        <dbReference type="ARBA" id="ARBA00023303"/>
    </source>
</evidence>
<evidence type="ECO:0000256" key="7">
    <source>
        <dbReference type="ARBA" id="ARBA00022949"/>
    </source>
</evidence>
<gene>
    <name evidence="15" type="primary">Inx6</name>
    <name evidence="12" type="synonym">inx</name>
</gene>
<evidence type="ECO:0000256" key="10">
    <source>
        <dbReference type="ARBA" id="ARBA00023136"/>
    </source>
</evidence>
<dbReference type="Proteomes" id="UP001652661">
    <property type="component" value="Chromosome X"/>
</dbReference>
<dbReference type="GeneID" id="108076576"/>
<comment type="caution">
    <text evidence="12">Lacks conserved residue(s) required for the propagation of feature annotation.</text>
</comment>
<keyword evidence="9 12" id="KW-0406">Ion transport</keyword>
<dbReference type="PRINTS" id="PR01262">
    <property type="entry name" value="INNEXIN"/>
</dbReference>
<dbReference type="InterPro" id="IPR000990">
    <property type="entry name" value="Innexin"/>
</dbReference>
<evidence type="ECO:0000256" key="9">
    <source>
        <dbReference type="ARBA" id="ARBA00023065"/>
    </source>
</evidence>
<accession>A0ABM3C534</accession>
<feature type="transmembrane region" description="Helical" evidence="12">
    <location>
        <begin position="169"/>
        <end position="191"/>
    </location>
</feature>
<evidence type="ECO:0000256" key="8">
    <source>
        <dbReference type="ARBA" id="ARBA00022989"/>
    </source>
</evidence>
<evidence type="ECO:0000256" key="13">
    <source>
        <dbReference type="SAM" id="MobiDB-lite"/>
    </source>
</evidence>
<evidence type="ECO:0000256" key="3">
    <source>
        <dbReference type="ARBA" id="ARBA00022448"/>
    </source>
</evidence>
<reference evidence="15" key="1">
    <citation type="submission" date="2025-08" db="UniProtKB">
        <authorList>
            <consortium name="RefSeq"/>
        </authorList>
    </citation>
    <scope>IDENTIFICATION</scope>
    <source>
        <strain evidence="15">14028-0561.14</strain>
        <tissue evidence="15">Whole fly</tissue>
    </source>
</reference>
<evidence type="ECO:0000313" key="15">
    <source>
        <dbReference type="RefSeq" id="XP_041630889.1"/>
    </source>
</evidence>
<proteinExistence type="inferred from homology"/>
<dbReference type="PANTHER" id="PTHR11893">
    <property type="entry name" value="INNEXIN"/>
    <property type="match status" value="1"/>
</dbReference>
<comment type="subcellular location">
    <subcellularLocation>
        <location evidence="1">Cell junction</location>
        <location evidence="1">Gap junction</location>
    </subcellularLocation>
    <subcellularLocation>
        <location evidence="2 12">Cell membrane</location>
        <topology evidence="2 12">Multi-pass membrane protein</topology>
    </subcellularLocation>
</comment>
<feature type="region of interest" description="Disordered" evidence="13">
    <location>
        <begin position="1"/>
        <end position="25"/>
    </location>
</feature>
<dbReference type="RefSeq" id="XP_041630889.1">
    <property type="nucleotide sequence ID" value="XM_041774955.2"/>
</dbReference>
<keyword evidence="14" id="KW-1185">Reference proteome</keyword>
<name>A0ABM3C534_DROKI</name>
<dbReference type="PANTHER" id="PTHR11893:SF43">
    <property type="entry name" value="INNEXIN INX4-RELATED"/>
    <property type="match status" value="1"/>
</dbReference>
<evidence type="ECO:0000256" key="5">
    <source>
        <dbReference type="ARBA" id="ARBA00022692"/>
    </source>
</evidence>
<evidence type="ECO:0000256" key="12">
    <source>
        <dbReference type="RuleBase" id="RU010713"/>
    </source>
</evidence>
<comment type="similarity">
    <text evidence="12">Belongs to the pannexin family.</text>
</comment>
<evidence type="ECO:0000256" key="6">
    <source>
        <dbReference type="ARBA" id="ARBA00022868"/>
    </source>
</evidence>
<keyword evidence="4" id="KW-1003">Cell membrane</keyword>
<keyword evidence="6" id="KW-0303">Gap junction</keyword>
<feature type="compositionally biased region" description="Basic and acidic residues" evidence="13">
    <location>
        <begin position="1"/>
        <end position="12"/>
    </location>
</feature>